<dbReference type="EMBL" id="NPIC01000012">
    <property type="protein sequence ID" value="RDL31511.1"/>
    <property type="molecule type" value="Genomic_DNA"/>
</dbReference>
<feature type="region of interest" description="Disordered" evidence="1">
    <location>
        <begin position="54"/>
        <end position="93"/>
    </location>
</feature>
<accession>A0A370TBT4</accession>
<evidence type="ECO:0000313" key="3">
    <source>
        <dbReference type="Proteomes" id="UP000254866"/>
    </source>
</evidence>
<dbReference type="AlphaFoldDB" id="A0A370TBT4"/>
<name>A0A370TBT4_9HELO</name>
<evidence type="ECO:0000256" key="1">
    <source>
        <dbReference type="SAM" id="MobiDB-lite"/>
    </source>
</evidence>
<organism evidence="2 3">
    <name type="scientific">Venustampulla echinocandica</name>
    <dbReference type="NCBI Taxonomy" id="2656787"/>
    <lineage>
        <taxon>Eukaryota</taxon>
        <taxon>Fungi</taxon>
        <taxon>Dikarya</taxon>
        <taxon>Ascomycota</taxon>
        <taxon>Pezizomycotina</taxon>
        <taxon>Leotiomycetes</taxon>
        <taxon>Helotiales</taxon>
        <taxon>Pleuroascaceae</taxon>
        <taxon>Venustampulla</taxon>
    </lineage>
</organism>
<comment type="caution">
    <text evidence="2">The sequence shown here is derived from an EMBL/GenBank/DDBJ whole genome shotgun (WGS) entry which is preliminary data.</text>
</comment>
<evidence type="ECO:0000313" key="2">
    <source>
        <dbReference type="EMBL" id="RDL31511.1"/>
    </source>
</evidence>
<keyword evidence="3" id="KW-1185">Reference proteome</keyword>
<dbReference type="RefSeq" id="XP_031865642.1">
    <property type="nucleotide sequence ID" value="XM_032018343.1"/>
</dbReference>
<sequence length="93" mass="10346">MSASSIYRRRSSTSVLAFDSRDGDCELLRRAAACLNLDTGIFFLDFEFEGISNGGFSVDDDTDENVDTSEAVDEDEDMLDALDLEEGTPRRHK</sequence>
<reference evidence="2 3" key="1">
    <citation type="journal article" date="2018" name="IMA Fungus">
        <title>IMA Genome-F 9: Draft genome sequence of Annulohypoxylon stygium, Aspergillus mulundensis, Berkeleyomyces basicola (syn. Thielaviopsis basicola), Ceratocystis smalleyi, two Cercospora beticola strains, Coleophoma cylindrospora, Fusarium fracticaudum, Phialophora cf. hyalina, and Morchella septimelata.</title>
        <authorList>
            <person name="Wingfield B.D."/>
            <person name="Bills G.F."/>
            <person name="Dong Y."/>
            <person name="Huang W."/>
            <person name="Nel W.J."/>
            <person name="Swalarsk-Parry B.S."/>
            <person name="Vaghefi N."/>
            <person name="Wilken P.M."/>
            <person name="An Z."/>
            <person name="de Beer Z.W."/>
            <person name="De Vos L."/>
            <person name="Chen L."/>
            <person name="Duong T.A."/>
            <person name="Gao Y."/>
            <person name="Hammerbacher A."/>
            <person name="Kikkert J.R."/>
            <person name="Li Y."/>
            <person name="Li H."/>
            <person name="Li K."/>
            <person name="Li Q."/>
            <person name="Liu X."/>
            <person name="Ma X."/>
            <person name="Naidoo K."/>
            <person name="Pethybridge S.J."/>
            <person name="Sun J."/>
            <person name="Steenkamp E.T."/>
            <person name="van der Nest M.A."/>
            <person name="van Wyk S."/>
            <person name="Wingfield M.J."/>
            <person name="Xiong C."/>
            <person name="Yue Q."/>
            <person name="Zhang X."/>
        </authorList>
    </citation>
    <scope>NUCLEOTIDE SEQUENCE [LARGE SCALE GENOMIC DNA]</scope>
    <source>
        <strain evidence="2 3">BP 5553</strain>
    </source>
</reference>
<protein>
    <submittedName>
        <fullName evidence="2">Uncharacterized protein</fullName>
    </submittedName>
</protein>
<dbReference type="GeneID" id="43602569"/>
<proteinExistence type="predicted"/>
<feature type="compositionally biased region" description="Acidic residues" evidence="1">
    <location>
        <begin position="58"/>
        <end position="86"/>
    </location>
</feature>
<dbReference type="Proteomes" id="UP000254866">
    <property type="component" value="Unassembled WGS sequence"/>
</dbReference>
<gene>
    <name evidence="2" type="ORF">BP5553_09720</name>
</gene>